<evidence type="ECO:0000313" key="14">
    <source>
        <dbReference type="EMBL" id="OYD57080.1"/>
    </source>
</evidence>
<feature type="binding site" evidence="11">
    <location>
        <position position="818"/>
    </location>
    <ligand>
        <name>Zn(2+)</name>
        <dbReference type="ChEBI" id="CHEBI:29105"/>
        <label>2</label>
    </ligand>
</feature>
<dbReference type="Gene3D" id="1.10.40.90">
    <property type="match status" value="1"/>
</dbReference>
<feature type="binding site" evidence="11">
    <location>
        <position position="453"/>
    </location>
    <ligand>
        <name>Mg(2+)</name>
        <dbReference type="ChEBI" id="CHEBI:18420"/>
    </ligand>
</feature>
<feature type="binding site" evidence="11">
    <location>
        <position position="78"/>
    </location>
    <ligand>
        <name>Zn(2+)</name>
        <dbReference type="ChEBI" id="CHEBI:29105"/>
        <label>1</label>
    </ligand>
</feature>
<dbReference type="FunFam" id="4.10.860.120:FF:000001">
    <property type="entry name" value="DNA-directed RNA polymerase subunit beta"/>
    <property type="match status" value="1"/>
</dbReference>
<dbReference type="Pfam" id="PF04983">
    <property type="entry name" value="RNA_pol_Rpb1_3"/>
    <property type="match status" value="1"/>
</dbReference>
<dbReference type="NCBIfam" id="TIGR02386">
    <property type="entry name" value="rpoC_TIGR"/>
    <property type="match status" value="1"/>
</dbReference>
<dbReference type="FunFam" id="1.10.150.390:FF:000002">
    <property type="entry name" value="DNA-directed RNA polymerase subunit beta"/>
    <property type="match status" value="1"/>
</dbReference>
<feature type="binding site" evidence="11">
    <location>
        <position position="451"/>
    </location>
    <ligand>
        <name>Mg(2+)</name>
        <dbReference type="ChEBI" id="CHEBI:18420"/>
    </ligand>
</feature>
<accession>A0A235F713</accession>
<dbReference type="InterPro" id="IPR012754">
    <property type="entry name" value="DNA-dir_RpoC_beta_prime_bact"/>
</dbReference>
<organism evidence="14 15">
    <name type="scientific">Fictibacillus aquaticus</name>
    <dbReference type="NCBI Taxonomy" id="2021314"/>
    <lineage>
        <taxon>Bacteria</taxon>
        <taxon>Bacillati</taxon>
        <taxon>Bacillota</taxon>
        <taxon>Bacilli</taxon>
        <taxon>Bacillales</taxon>
        <taxon>Fictibacillaceae</taxon>
        <taxon>Fictibacillus</taxon>
    </lineage>
</organism>
<dbReference type="Gene3D" id="1.10.1790.20">
    <property type="match status" value="1"/>
</dbReference>
<dbReference type="GO" id="GO:0003677">
    <property type="term" value="F:DNA binding"/>
    <property type="evidence" value="ECO:0007669"/>
    <property type="project" value="UniProtKB-UniRule"/>
</dbReference>
<dbReference type="Pfam" id="PF04997">
    <property type="entry name" value="RNA_pol_Rpb1_1"/>
    <property type="match status" value="1"/>
</dbReference>
<dbReference type="RefSeq" id="WP_094253200.1">
    <property type="nucleotide sequence ID" value="NZ_JBHLXL010000007.1"/>
</dbReference>
<comment type="function">
    <text evidence="1 11 12">DNA-dependent RNA polymerase catalyzes the transcription of DNA into RNA using the four ribonucleoside triphosphates as substrates.</text>
</comment>
<evidence type="ECO:0000256" key="2">
    <source>
        <dbReference type="ARBA" id="ARBA00006460"/>
    </source>
</evidence>
<evidence type="ECO:0000259" key="13">
    <source>
        <dbReference type="SMART" id="SM00663"/>
    </source>
</evidence>
<dbReference type="FunFam" id="1.10.40.90:FF:000001">
    <property type="entry name" value="DNA-directed RNA polymerase subunit beta"/>
    <property type="match status" value="1"/>
</dbReference>
<keyword evidence="7 11" id="KW-0862">Zinc</keyword>
<comment type="cofactor">
    <cofactor evidence="11">
        <name>Zn(2+)</name>
        <dbReference type="ChEBI" id="CHEBI:29105"/>
    </cofactor>
    <text evidence="11">Binds 2 Zn(2+) ions per subunit.</text>
</comment>
<feature type="domain" description="RNA polymerase N-terminal" evidence="13">
    <location>
        <begin position="224"/>
        <end position="503"/>
    </location>
</feature>
<sequence>MIDVNNFEYMKIGLASPDKIRSWSRGEVKKPETINYRTLKPEKDGLFCERIFGPTKDWECHCGKYKRVRYKGVVCDRCGVEVTRAKVRRDRMGHIELAAPVSHIWYFKGIPSRMGLVLDMSPRALEEIIYFASYVVTDQGETPLEKKQLLSEKEYRAYREKYGKGFTAQMGAEAIKRLLEDIDLEKDVAQLKEELKTAQGQRRTRAIKRLEVLEAFRHSGNHPDWMILDVLPVIPPELRPMVQLDGGRFATSDLNDLYRRVINRNNRLKRLLDLGAPNIIVQNEKRMLQEAVDALIDNGRRGRPVTGPGNRPLKSLSHMLKGKQGRFRQNLLGKRVDYSGRSVIVVGPNLKMYQCGLPKEMALELFKPFVMKELVSKGLAHNIKSAKRKVERVQPEVWDVLEEVIREHPVLLNRAPTLHRLGIQAFEPTLVEGRAIRLHPLVCTAYNADFDGDQMAVHVPLSAEAQAEARILMLAAQNILNPKDGKPVVTPSQDMVLGNYYLTMERAGAIGEGSVFKDASEAIVAYENGFVHLHSRIAVLVSSLNKPSFKPEQQSQLLITTVGKLLFNEIMPESFPYINEPTTTNLQVETPAKYFLGKGANVKEEIAKREEVTPFKKGILGKVIAEIFKRFKITETSKMLDRMKELGFKYSTRAGITVGVSDIVVLPEKQEMLVKAEEKVVTVTKQFRRGLITEDERYERVINIWSATKDEIQAKLMLTLDKRNPIFMMSDSGARGNASNFTQLAGMRGLMANPAGKIIELPIKSSFREGLTVLEYFISTHGARKGLADTALKTADSGYLTRRLVDVAQDVIVRENDCGTDRGLKVASIKEGNEVIEPLHERLIGRTVFKTVFHPETKAVVVGKNELITEDLALAIEEMGITDVHIRSVFTCDTRHGVCKKCYGRNLATGSDVEVGEAVGIIAAQSIGEPGTQLTMRTFHTGGVAGDDITQGLPRIQELFEARNPKGQAVISEVEGTVIQVNEAKEKREVLVQGEIETRTYVIPYGARIKVVEGDAVTAGQVLTEGSIDPKELIKVRGAEGVQEYLLREVQKVYRMQGVEIGDKHVEVMVRQMLRKVRIIDAGDTEVLPGALMDIHAFTDANRKVLLDGGTPATGRPVLLGITKASLETESFLSAASFQETTRVLTDAAIKGKRDELLGLKENVIIGKLIPAGTGMSRYRNIGVNSPAVAEDENAEEVQGQLVSQE</sequence>
<evidence type="ECO:0000256" key="6">
    <source>
        <dbReference type="ARBA" id="ARBA00022723"/>
    </source>
</evidence>
<dbReference type="InterPro" id="IPR006592">
    <property type="entry name" value="RNA_pol_N"/>
</dbReference>
<feature type="binding site" evidence="11">
    <location>
        <position position="449"/>
    </location>
    <ligand>
        <name>Mg(2+)</name>
        <dbReference type="ChEBI" id="CHEBI:18420"/>
    </ligand>
</feature>
<dbReference type="Gene3D" id="1.10.274.100">
    <property type="entry name" value="RNA polymerase Rpb1, domain 3"/>
    <property type="match status" value="1"/>
</dbReference>
<dbReference type="Pfam" id="PF04998">
    <property type="entry name" value="RNA_pol_Rpb1_5"/>
    <property type="match status" value="1"/>
</dbReference>
<keyword evidence="8 11" id="KW-0460">Magnesium</keyword>
<keyword evidence="5 11" id="KW-0548">Nucleotidyltransferase</keyword>
<dbReference type="EMBL" id="NOII01000006">
    <property type="protein sequence ID" value="OYD57080.1"/>
    <property type="molecule type" value="Genomic_DNA"/>
</dbReference>
<dbReference type="GO" id="GO:0005829">
    <property type="term" value="C:cytosol"/>
    <property type="evidence" value="ECO:0007669"/>
    <property type="project" value="UniProtKB-ARBA"/>
</dbReference>
<keyword evidence="9 11" id="KW-0804">Transcription</keyword>
<evidence type="ECO:0000256" key="11">
    <source>
        <dbReference type="HAMAP-Rule" id="MF_01322"/>
    </source>
</evidence>
<feature type="binding site" evidence="11">
    <location>
        <position position="902"/>
    </location>
    <ligand>
        <name>Zn(2+)</name>
        <dbReference type="ChEBI" id="CHEBI:29105"/>
        <label>2</label>
    </ligand>
</feature>
<keyword evidence="6 11" id="KW-0479">Metal-binding</keyword>
<dbReference type="CDD" id="cd01609">
    <property type="entry name" value="RNAP_beta'_N"/>
    <property type="match status" value="1"/>
</dbReference>
<feature type="binding site" evidence="11">
    <location>
        <position position="60"/>
    </location>
    <ligand>
        <name>Zn(2+)</name>
        <dbReference type="ChEBI" id="CHEBI:29105"/>
        <label>1</label>
    </ligand>
</feature>
<dbReference type="GO" id="GO:0000287">
    <property type="term" value="F:magnesium ion binding"/>
    <property type="evidence" value="ECO:0007669"/>
    <property type="project" value="UniProtKB-UniRule"/>
</dbReference>
<dbReference type="SUPFAM" id="SSF64484">
    <property type="entry name" value="beta and beta-prime subunits of DNA dependent RNA-polymerase"/>
    <property type="match status" value="1"/>
</dbReference>
<protein>
    <recommendedName>
        <fullName evidence="11">DNA-directed RNA polymerase subunit beta'</fullName>
        <shortName evidence="11">RNAP subunit beta'</shortName>
        <ecNumber evidence="11">2.7.7.6</ecNumber>
    </recommendedName>
    <alternativeName>
        <fullName evidence="11">RNA polymerase subunit beta'</fullName>
    </alternativeName>
    <alternativeName>
        <fullName evidence="11">Transcriptase subunit beta'</fullName>
    </alternativeName>
</protein>
<dbReference type="InterPro" id="IPR007080">
    <property type="entry name" value="RNA_pol_Rpb1_1"/>
</dbReference>
<dbReference type="Gene3D" id="1.10.150.390">
    <property type="match status" value="1"/>
</dbReference>
<comment type="catalytic activity">
    <reaction evidence="10 11 12">
        <text>RNA(n) + a ribonucleoside 5'-triphosphate = RNA(n+1) + diphosphate</text>
        <dbReference type="Rhea" id="RHEA:21248"/>
        <dbReference type="Rhea" id="RHEA-COMP:14527"/>
        <dbReference type="Rhea" id="RHEA-COMP:17342"/>
        <dbReference type="ChEBI" id="CHEBI:33019"/>
        <dbReference type="ChEBI" id="CHEBI:61557"/>
        <dbReference type="ChEBI" id="CHEBI:140395"/>
        <dbReference type="EC" id="2.7.7.6"/>
    </reaction>
</comment>
<evidence type="ECO:0000256" key="4">
    <source>
        <dbReference type="ARBA" id="ARBA00022679"/>
    </source>
</evidence>
<evidence type="ECO:0000256" key="10">
    <source>
        <dbReference type="ARBA" id="ARBA00048552"/>
    </source>
</evidence>
<feature type="binding site" evidence="11">
    <location>
        <position position="75"/>
    </location>
    <ligand>
        <name>Zn(2+)</name>
        <dbReference type="ChEBI" id="CHEBI:29105"/>
        <label>1</label>
    </ligand>
</feature>
<dbReference type="InterPro" id="IPR007083">
    <property type="entry name" value="RNA_pol_Rpb1_4"/>
</dbReference>
<gene>
    <name evidence="11 14" type="primary">rpoC</name>
    <name evidence="14" type="ORF">CGZ90_14240</name>
</gene>
<dbReference type="EC" id="2.7.7.6" evidence="11"/>
<feature type="binding site" evidence="11">
    <location>
        <position position="62"/>
    </location>
    <ligand>
        <name>Zn(2+)</name>
        <dbReference type="ChEBI" id="CHEBI:29105"/>
        <label>1</label>
    </ligand>
</feature>
<dbReference type="Gene3D" id="1.10.132.30">
    <property type="match status" value="1"/>
</dbReference>
<dbReference type="InterPro" id="IPR044893">
    <property type="entry name" value="RNA_pol_Rpb1_clamp_domain"/>
</dbReference>
<dbReference type="Gene3D" id="4.10.860.120">
    <property type="entry name" value="RNA polymerase II, clamp domain"/>
    <property type="match status" value="1"/>
</dbReference>
<dbReference type="HAMAP" id="MF_01322">
    <property type="entry name" value="RNApol_bact_RpoC"/>
    <property type="match status" value="1"/>
</dbReference>
<dbReference type="GO" id="GO:0000428">
    <property type="term" value="C:DNA-directed RNA polymerase complex"/>
    <property type="evidence" value="ECO:0007669"/>
    <property type="project" value="UniProtKB-KW"/>
</dbReference>
<dbReference type="InterPro" id="IPR007081">
    <property type="entry name" value="RNA_pol_Rpb1_5"/>
</dbReference>
<evidence type="ECO:0000256" key="9">
    <source>
        <dbReference type="ARBA" id="ARBA00023163"/>
    </source>
</evidence>
<comment type="similarity">
    <text evidence="2 11 12">Belongs to the RNA polymerase beta' chain family.</text>
</comment>
<evidence type="ECO:0000256" key="8">
    <source>
        <dbReference type="ARBA" id="ARBA00022842"/>
    </source>
</evidence>
<dbReference type="GO" id="GO:0003899">
    <property type="term" value="F:DNA-directed RNA polymerase activity"/>
    <property type="evidence" value="ECO:0007669"/>
    <property type="project" value="UniProtKB-UniRule"/>
</dbReference>
<evidence type="ECO:0000256" key="1">
    <source>
        <dbReference type="ARBA" id="ARBA00004026"/>
    </source>
</evidence>
<evidence type="ECO:0000256" key="7">
    <source>
        <dbReference type="ARBA" id="ARBA00022833"/>
    </source>
</evidence>
<dbReference type="InterPro" id="IPR007066">
    <property type="entry name" value="RNA_pol_Rpb1_3"/>
</dbReference>
<dbReference type="Pfam" id="PF00623">
    <property type="entry name" value="RNA_pol_Rpb1_2"/>
    <property type="match status" value="1"/>
</dbReference>
<dbReference type="SMART" id="SM00663">
    <property type="entry name" value="RPOLA_N"/>
    <property type="match status" value="1"/>
</dbReference>
<dbReference type="OrthoDB" id="9815296at2"/>
<proteinExistence type="inferred from homology"/>
<evidence type="ECO:0000256" key="12">
    <source>
        <dbReference type="RuleBase" id="RU004279"/>
    </source>
</evidence>
<comment type="caution">
    <text evidence="14">The sequence shown here is derived from an EMBL/GenBank/DDBJ whole genome shotgun (WGS) entry which is preliminary data.</text>
</comment>
<evidence type="ECO:0000313" key="15">
    <source>
        <dbReference type="Proteomes" id="UP000215059"/>
    </source>
</evidence>
<keyword evidence="15" id="KW-1185">Reference proteome</keyword>
<comment type="subunit">
    <text evidence="11">The RNAP catalytic core consists of 2 alpha, 1 beta, 1 beta' and 1 omega subunit. When a sigma factor is associated with the core the holoenzyme is formed, which can initiate transcription.</text>
</comment>
<evidence type="ECO:0000256" key="3">
    <source>
        <dbReference type="ARBA" id="ARBA00022478"/>
    </source>
</evidence>
<dbReference type="Proteomes" id="UP000215059">
    <property type="component" value="Unassembled WGS sequence"/>
</dbReference>
<name>A0A235F713_9BACL</name>
<dbReference type="InterPro" id="IPR042102">
    <property type="entry name" value="RNA_pol_Rpb1_3_sf"/>
</dbReference>
<dbReference type="GO" id="GO:0008270">
    <property type="term" value="F:zinc ion binding"/>
    <property type="evidence" value="ECO:0007669"/>
    <property type="project" value="UniProtKB-UniRule"/>
</dbReference>
<keyword evidence="3 11" id="KW-0240">DNA-directed RNA polymerase</keyword>
<reference evidence="14 15" key="1">
    <citation type="submission" date="2017-07" db="EMBL/GenBank/DDBJ databases">
        <title>Fictibacillus sp. nov. GDSW-R2A3 Genome sequencing and assembly.</title>
        <authorList>
            <person name="Mayilraj S."/>
        </authorList>
    </citation>
    <scope>NUCLEOTIDE SEQUENCE [LARGE SCALE GENOMIC DNA]</scope>
    <source>
        <strain evidence="14 15">GDSW-R2A3</strain>
    </source>
</reference>
<dbReference type="GO" id="GO:0006351">
    <property type="term" value="P:DNA-templated transcription"/>
    <property type="evidence" value="ECO:0007669"/>
    <property type="project" value="UniProtKB-UniRule"/>
</dbReference>
<keyword evidence="4 11" id="KW-0808">Transferase</keyword>
<dbReference type="Gene3D" id="2.40.40.20">
    <property type="match status" value="1"/>
</dbReference>
<dbReference type="PANTHER" id="PTHR19376">
    <property type="entry name" value="DNA-DIRECTED RNA POLYMERASE"/>
    <property type="match status" value="1"/>
</dbReference>
<dbReference type="InterPro" id="IPR045867">
    <property type="entry name" value="DNA-dir_RpoC_beta_prime"/>
</dbReference>
<dbReference type="CDD" id="cd02655">
    <property type="entry name" value="RNAP_beta'_C"/>
    <property type="match status" value="1"/>
</dbReference>
<dbReference type="FunFam" id="1.10.132.30:FF:000003">
    <property type="entry name" value="DNA-directed RNA polymerase subunit beta"/>
    <property type="match status" value="1"/>
</dbReference>
<dbReference type="Pfam" id="PF05000">
    <property type="entry name" value="RNA_pol_Rpb1_4"/>
    <property type="match status" value="1"/>
</dbReference>
<comment type="cofactor">
    <cofactor evidence="11">
        <name>Mg(2+)</name>
        <dbReference type="ChEBI" id="CHEBI:18420"/>
    </cofactor>
    <text evidence="11">Binds 1 Mg(2+) ion per subunit.</text>
</comment>
<dbReference type="InterPro" id="IPR038120">
    <property type="entry name" value="Rpb1_funnel_sf"/>
</dbReference>
<feature type="binding site" evidence="11">
    <location>
        <position position="899"/>
    </location>
    <ligand>
        <name>Zn(2+)</name>
        <dbReference type="ChEBI" id="CHEBI:29105"/>
        <label>2</label>
    </ligand>
</feature>
<dbReference type="InterPro" id="IPR000722">
    <property type="entry name" value="RNA_pol_asu"/>
</dbReference>
<dbReference type="PANTHER" id="PTHR19376:SF54">
    <property type="entry name" value="DNA-DIRECTED RNA POLYMERASE SUBUNIT BETA"/>
    <property type="match status" value="1"/>
</dbReference>
<evidence type="ECO:0000256" key="5">
    <source>
        <dbReference type="ARBA" id="ARBA00022695"/>
    </source>
</evidence>
<dbReference type="AlphaFoldDB" id="A0A235F713"/>
<dbReference type="Gene3D" id="2.40.50.100">
    <property type="match status" value="1"/>
</dbReference>
<feature type="binding site" evidence="11">
    <location>
        <position position="892"/>
    </location>
    <ligand>
        <name>Zn(2+)</name>
        <dbReference type="ChEBI" id="CHEBI:29105"/>
        <label>2</label>
    </ligand>
</feature>